<name>A0ABQ8SMG4_PERAM</name>
<feature type="compositionally biased region" description="Polar residues" evidence="1">
    <location>
        <begin position="926"/>
        <end position="940"/>
    </location>
</feature>
<evidence type="ECO:0000313" key="3">
    <source>
        <dbReference type="Proteomes" id="UP001148838"/>
    </source>
</evidence>
<feature type="region of interest" description="Disordered" evidence="1">
    <location>
        <begin position="1"/>
        <end position="324"/>
    </location>
</feature>
<protein>
    <submittedName>
        <fullName evidence="2">Uncharacterized protein</fullName>
    </submittedName>
</protein>
<proteinExistence type="predicted"/>
<feature type="compositionally biased region" description="Polar residues" evidence="1">
    <location>
        <begin position="1049"/>
        <end position="1061"/>
    </location>
</feature>
<evidence type="ECO:0000256" key="1">
    <source>
        <dbReference type="SAM" id="MobiDB-lite"/>
    </source>
</evidence>
<feature type="compositionally biased region" description="Basic and acidic residues" evidence="1">
    <location>
        <begin position="872"/>
        <end position="884"/>
    </location>
</feature>
<feature type="compositionally biased region" description="Polar residues" evidence="1">
    <location>
        <begin position="956"/>
        <end position="967"/>
    </location>
</feature>
<feature type="region of interest" description="Disordered" evidence="1">
    <location>
        <begin position="713"/>
        <end position="751"/>
    </location>
</feature>
<sequence>HEGRGPRSTMGNSSSSQAVHRRSEEQQGWANSYPRDPRGARGVKAPQNKVLPERIPGQRLRVTDNGAILQNGGTISGRRQTISLGEQYSKHDKSPPGAGGRVYRSRSTSTHQHPRQPQPTVNGGGSEGMGKRFGSEPDLRFPHTNHTDSPAKQRISRSRKKYKAPAPPPESQGQDSSSPDSCRWDTLDPPARRARLFKTRAETKKNASNANKRLQEQEVAQPPTLQRSLSSPEFQAELLQAARRLRSGPPAGALREGPVGEAAVRGEGSGRESTTTPEPPPPRRTVNPAPQLPPRKKPESRKTPGAHWEIIPPAGGPVQERRHGGRDVPVKTFYFGMEQGEREAVDRFAASLRVPASLSSDEPEDEVESGRGGIALQLRPTLPKKQLEIPRFSPRLPGACCHSWMLMRPPRLLLSLTMARCYLRSGFSDWRAPWHHPRPSRANVSVLQVLQQQAPRSSHDKSGDSGISGDASPGGMHEDSSEAPAPLCRKPAPPAGPTRPLVVAWTPQQDLEEEESSSDGGVDVPAPTGTGVVQPKFSPRSHVFSLSLPRDDRLCLSLYADNVDVIAPKLQDRREVPPSFNSLKKLRRSVSGVLGAALGGGSPTKGEPLDENWLLSRSVPNSLHLETTWGTRHPSTSSPSSPDHDVRPSFSYLQSGGHVMYLPEYQSRRRTSPEELTAFGRDRSYSTGVAARNLRSAVPLSKSCDNISAVSEMRQLGRTPSPECRPEVEVPTTTPTPPPDKDAAGGKRSKGRRFTFQSTVRQIERRRLAEKLSREAELKERQRLGELEAMRRVEEEFQRKRAREKANIRQQLRLFSLDEQLYSSLPAGWGDARADPDGAPSSTPSPASGASSGPPKTPRQPVSTQVLSEFRQPSRDYREYRQSRYLDSGPESLLSHAESKRATVHHPQVVYDMPKSTQVYVAPRQQGENEASTPRSSSSDNYRRDFAHGTRPGRSLASSDSELSQPATRPVSRHQHRSRSASPASGCRSAYSSLEEVCRIEEKKTSAYEDDVTNSPHLAEASASRFSLTTVQPFVRNSKGYRPIVFNPGTPTSHNVAQTVS</sequence>
<dbReference type="EMBL" id="JAJSOF020000025">
    <property type="protein sequence ID" value="KAJ4434930.1"/>
    <property type="molecule type" value="Genomic_DNA"/>
</dbReference>
<feature type="region of interest" description="Disordered" evidence="1">
    <location>
        <begin position="449"/>
        <end position="534"/>
    </location>
</feature>
<feature type="compositionally biased region" description="Basic and acidic residues" evidence="1">
    <location>
        <begin position="129"/>
        <end position="151"/>
    </location>
</feature>
<feature type="region of interest" description="Disordered" evidence="1">
    <location>
        <begin position="828"/>
        <end position="990"/>
    </location>
</feature>
<feature type="compositionally biased region" description="Low complexity" evidence="1">
    <location>
        <begin position="837"/>
        <end position="854"/>
    </location>
</feature>
<keyword evidence="3" id="KW-1185">Reference proteome</keyword>
<feature type="compositionally biased region" description="Polar residues" evidence="1">
    <location>
        <begin position="171"/>
        <end position="180"/>
    </location>
</feature>
<accession>A0ABQ8SMG4</accession>
<feature type="compositionally biased region" description="Polar residues" evidence="1">
    <location>
        <begin position="9"/>
        <end position="18"/>
    </location>
</feature>
<gene>
    <name evidence="2" type="ORF">ANN_23502</name>
</gene>
<feature type="compositionally biased region" description="Basic residues" evidence="1">
    <location>
        <begin position="154"/>
        <end position="163"/>
    </location>
</feature>
<evidence type="ECO:0000313" key="2">
    <source>
        <dbReference type="EMBL" id="KAJ4434930.1"/>
    </source>
</evidence>
<feature type="region of interest" description="Disordered" evidence="1">
    <location>
        <begin position="1041"/>
        <end position="1061"/>
    </location>
</feature>
<comment type="caution">
    <text evidence="2">The sequence shown here is derived from an EMBL/GenBank/DDBJ whole genome shotgun (WGS) entry which is preliminary data.</text>
</comment>
<feature type="compositionally biased region" description="Polar residues" evidence="1">
    <location>
        <begin position="71"/>
        <end position="86"/>
    </location>
</feature>
<reference evidence="2 3" key="1">
    <citation type="journal article" date="2022" name="Allergy">
        <title>Genome assembly and annotation of Periplaneta americana reveal a comprehensive cockroach allergen profile.</title>
        <authorList>
            <person name="Wang L."/>
            <person name="Xiong Q."/>
            <person name="Saelim N."/>
            <person name="Wang L."/>
            <person name="Nong W."/>
            <person name="Wan A.T."/>
            <person name="Shi M."/>
            <person name="Liu X."/>
            <person name="Cao Q."/>
            <person name="Hui J.H.L."/>
            <person name="Sookrung N."/>
            <person name="Leung T.F."/>
            <person name="Tungtrongchitr A."/>
            <person name="Tsui S.K.W."/>
        </authorList>
    </citation>
    <scope>NUCLEOTIDE SEQUENCE [LARGE SCALE GENOMIC DNA]</scope>
    <source>
        <strain evidence="2">PWHHKU_190912</strain>
    </source>
</reference>
<feature type="region of interest" description="Disordered" evidence="1">
    <location>
        <begin position="627"/>
        <end position="650"/>
    </location>
</feature>
<dbReference type="Proteomes" id="UP001148838">
    <property type="component" value="Unassembled WGS sequence"/>
</dbReference>
<organism evidence="2 3">
    <name type="scientific">Periplaneta americana</name>
    <name type="common">American cockroach</name>
    <name type="synonym">Blatta americana</name>
    <dbReference type="NCBI Taxonomy" id="6978"/>
    <lineage>
        <taxon>Eukaryota</taxon>
        <taxon>Metazoa</taxon>
        <taxon>Ecdysozoa</taxon>
        <taxon>Arthropoda</taxon>
        <taxon>Hexapoda</taxon>
        <taxon>Insecta</taxon>
        <taxon>Pterygota</taxon>
        <taxon>Neoptera</taxon>
        <taxon>Polyneoptera</taxon>
        <taxon>Dictyoptera</taxon>
        <taxon>Blattodea</taxon>
        <taxon>Blattoidea</taxon>
        <taxon>Blattidae</taxon>
        <taxon>Blattinae</taxon>
        <taxon>Periplaneta</taxon>
    </lineage>
</organism>
<feature type="compositionally biased region" description="Polar residues" evidence="1">
    <location>
        <begin position="223"/>
        <end position="233"/>
    </location>
</feature>
<feature type="non-terminal residue" evidence="2">
    <location>
        <position position="1"/>
    </location>
</feature>